<dbReference type="GO" id="GO:0004309">
    <property type="term" value="F:exopolyphosphatase activity"/>
    <property type="evidence" value="ECO:0007669"/>
    <property type="project" value="TreeGrafter"/>
</dbReference>
<proteinExistence type="predicted"/>
<keyword evidence="4" id="KW-0464">Manganese</keyword>
<evidence type="ECO:0000259" key="5">
    <source>
        <dbReference type="SMART" id="SM01131"/>
    </source>
</evidence>
<dbReference type="EMBL" id="MCGE01000002">
    <property type="protein sequence ID" value="ORZ24436.1"/>
    <property type="molecule type" value="Genomic_DNA"/>
</dbReference>
<dbReference type="InterPro" id="IPR038222">
    <property type="entry name" value="DHHA2_dom_sf"/>
</dbReference>
<comment type="caution">
    <text evidence="6">The sequence shown here is derived from an EMBL/GenBank/DDBJ whole genome shotgun (WGS) entry which is preliminary data.</text>
</comment>
<dbReference type="Pfam" id="PF01368">
    <property type="entry name" value="DHH"/>
    <property type="match status" value="1"/>
</dbReference>
<dbReference type="Gene3D" id="3.10.310.20">
    <property type="entry name" value="DHHA2 domain"/>
    <property type="match status" value="1"/>
</dbReference>
<dbReference type="GO" id="GO:0005737">
    <property type="term" value="C:cytoplasm"/>
    <property type="evidence" value="ECO:0007669"/>
    <property type="project" value="InterPro"/>
</dbReference>
<dbReference type="AlphaFoldDB" id="A0A1X2IYN8"/>
<evidence type="ECO:0000256" key="3">
    <source>
        <dbReference type="ARBA" id="ARBA00022801"/>
    </source>
</evidence>
<dbReference type="Gene3D" id="3.90.1640.10">
    <property type="entry name" value="inorganic pyrophosphatase (n-terminal core)"/>
    <property type="match status" value="1"/>
</dbReference>
<dbReference type="STRING" id="90262.A0A1X2IYN8"/>
<dbReference type="Proteomes" id="UP000193560">
    <property type="component" value="Unassembled WGS sequence"/>
</dbReference>
<dbReference type="InterPro" id="IPR038763">
    <property type="entry name" value="DHH_sf"/>
</dbReference>
<evidence type="ECO:0000313" key="6">
    <source>
        <dbReference type="EMBL" id="ORZ24436.1"/>
    </source>
</evidence>
<keyword evidence="3" id="KW-0378">Hydrolase</keyword>
<dbReference type="InterPro" id="IPR004097">
    <property type="entry name" value="DHHA2"/>
</dbReference>
<dbReference type="SUPFAM" id="SSF64182">
    <property type="entry name" value="DHH phosphoesterases"/>
    <property type="match status" value="1"/>
</dbReference>
<dbReference type="OrthoDB" id="374045at2759"/>
<evidence type="ECO:0000256" key="4">
    <source>
        <dbReference type="ARBA" id="ARBA00023211"/>
    </source>
</evidence>
<dbReference type="InterPro" id="IPR001667">
    <property type="entry name" value="DDH_dom"/>
</dbReference>
<name>A0A1X2IYN8_9FUNG</name>
<keyword evidence="7" id="KW-1185">Reference proteome</keyword>
<comment type="cofactor">
    <cofactor evidence="1">
        <name>Mn(2+)</name>
        <dbReference type="ChEBI" id="CHEBI:29035"/>
    </cofactor>
</comment>
<dbReference type="PANTHER" id="PTHR12112">
    <property type="entry name" value="BNIP - RELATED"/>
    <property type="match status" value="1"/>
</dbReference>
<dbReference type="PANTHER" id="PTHR12112:SF39">
    <property type="entry name" value="EG:152A3.5 PROTEIN (FBGN0003116_PN PROTEIN)"/>
    <property type="match status" value="1"/>
</dbReference>
<dbReference type="GO" id="GO:0046872">
    <property type="term" value="F:metal ion binding"/>
    <property type="evidence" value="ECO:0007669"/>
    <property type="project" value="UniProtKB-KW"/>
</dbReference>
<dbReference type="SMART" id="SM01131">
    <property type="entry name" value="DHHA2"/>
    <property type="match status" value="1"/>
</dbReference>
<evidence type="ECO:0000313" key="7">
    <source>
        <dbReference type="Proteomes" id="UP000193560"/>
    </source>
</evidence>
<protein>
    <recommendedName>
        <fullName evidence="5">DHHA2 domain-containing protein</fullName>
    </recommendedName>
</protein>
<reference evidence="6 7" key="1">
    <citation type="submission" date="2016-07" db="EMBL/GenBank/DDBJ databases">
        <title>Pervasive Adenine N6-methylation of Active Genes in Fungi.</title>
        <authorList>
            <consortium name="DOE Joint Genome Institute"/>
            <person name="Mondo S.J."/>
            <person name="Dannebaum R.O."/>
            <person name="Kuo R.C."/>
            <person name="Labutti K."/>
            <person name="Haridas S."/>
            <person name="Kuo A."/>
            <person name="Salamov A."/>
            <person name="Ahrendt S.R."/>
            <person name="Lipzen A."/>
            <person name="Sullivan W."/>
            <person name="Andreopoulos W.B."/>
            <person name="Clum A."/>
            <person name="Lindquist E."/>
            <person name="Daum C."/>
            <person name="Ramamoorthy G.K."/>
            <person name="Gryganskyi A."/>
            <person name="Culley D."/>
            <person name="Magnuson J.K."/>
            <person name="James T.Y."/>
            <person name="O'Malley M.A."/>
            <person name="Stajich J.E."/>
            <person name="Spatafora J.W."/>
            <person name="Visel A."/>
            <person name="Grigoriev I.V."/>
        </authorList>
    </citation>
    <scope>NUCLEOTIDE SEQUENCE [LARGE SCALE GENOMIC DNA]</scope>
    <source>
        <strain evidence="6 7">NRRL 1336</strain>
    </source>
</reference>
<gene>
    <name evidence="6" type="ORF">BCR42DRAFT_90769</name>
</gene>
<sequence length="404" mass="44832">MSINEFLDTARAALDKKPSDARLVLVTGNDSADLDSIISALLMAYLSQKKNGSSNTIYIPLIKVPFCDLALRPEVTYVFEQAGIDTTKLICIDQLDTSYLESIGNDTLMARPDIILVDHNRLTPPLSHLEQHCQIVGVVDHHVDEGFYLDAPLRWIEVVGSCTSQVVLLLHDEINSLSDVNKKAVATLAAAPILVDTIGLCWNLGKTTQKDVDALKIVGPLAFTSSLTAASTTKSDGPDGTNSYLTPQAITYYNDIEHIKSQVDHLSTRDLLRKDYKQWTINGYTVGTSSMSWYLKAWVDRDGYDQIVKDAWAFIGEQQLDMLVVLTSYDHSKQQSDGVYERELAFFVANDKLLQVKNALNDQQDVGMTSLLPLWGKENVDDQGGRIGFYNQKISSYLGNKFGL</sequence>
<organism evidence="6 7">
    <name type="scientific">Absidia repens</name>
    <dbReference type="NCBI Taxonomy" id="90262"/>
    <lineage>
        <taxon>Eukaryota</taxon>
        <taxon>Fungi</taxon>
        <taxon>Fungi incertae sedis</taxon>
        <taxon>Mucoromycota</taxon>
        <taxon>Mucoromycotina</taxon>
        <taxon>Mucoromycetes</taxon>
        <taxon>Mucorales</taxon>
        <taxon>Cunninghamellaceae</taxon>
        <taxon>Absidia</taxon>
    </lineage>
</organism>
<accession>A0A1X2IYN8</accession>
<feature type="domain" description="DHHA2" evidence="5">
    <location>
        <begin position="253"/>
        <end position="398"/>
    </location>
</feature>
<keyword evidence="2" id="KW-0479">Metal-binding</keyword>
<dbReference type="Pfam" id="PF02833">
    <property type="entry name" value="DHHA2"/>
    <property type="match status" value="1"/>
</dbReference>
<evidence type="ECO:0000256" key="2">
    <source>
        <dbReference type="ARBA" id="ARBA00022723"/>
    </source>
</evidence>
<evidence type="ECO:0000256" key="1">
    <source>
        <dbReference type="ARBA" id="ARBA00001936"/>
    </source>
</evidence>